<keyword evidence="6" id="KW-0326">Glycosidase</keyword>
<dbReference type="GO" id="GO:0016798">
    <property type="term" value="F:hydrolase activity, acting on glycosyl bonds"/>
    <property type="evidence" value="ECO:0007669"/>
    <property type="project" value="UniProtKB-KW"/>
</dbReference>
<dbReference type="InterPro" id="IPR014718">
    <property type="entry name" value="GH-type_carb-bd"/>
</dbReference>
<dbReference type="Gene3D" id="1.20.1050.60">
    <property type="entry name" value="alpha-1,2-mannosidase"/>
    <property type="match status" value="1"/>
</dbReference>
<feature type="domain" description="Glycosyl hydrolase family 92" evidence="4">
    <location>
        <begin position="780"/>
        <end position="1223"/>
    </location>
</feature>
<dbReference type="Proteomes" id="UP000823757">
    <property type="component" value="Unassembled WGS sequence"/>
</dbReference>
<dbReference type="PANTHER" id="PTHR12143:SF39">
    <property type="entry name" value="SECRETED PROTEIN"/>
    <property type="match status" value="1"/>
</dbReference>
<sequence length="1232" mass="135043">GNYRMRGGIFAEFCDSVAIRYGGYDSLKTGWVSNIMFEPSVGAEILDNMAAAEPCLDVSKGICLENISRAGEYWKLRFIDAGSGRECTVRAKVVIDGTETGDVMKMAGVSCHAGMDSRYVTRESIAPEESNGIVQDMTWVAVLKDYGPDADVTIAQPEGYNPDLYRDCCKNPGNTDGVQPLWTVQEMLDYGKLPSGEYMLNWPIEGNDFYCNVLDMDRESRHEAYMAAKNMTLGFIYYIQTELGLKNIGISDSEFPTADGLALMPYHREAGRIDGEVLFTVDYAARPFGQAYPLYRTGIAVGDYAVDHHHDRYDGTEELPDLHFYPIPSFNVPMGALIPAGEDNILSADKSMSVSNIMNGATRLQPVIMQSGQAAGILAALAALTGRDVKEVGVREVQEVLLEGGGYIMPYTDLKPGDAGFESIQRIGATGILKGEGRNEGWTNLTVFHIDSPVCWAELAEGLSPDYPHASEFASGMEGNVAFKDLEELFRKMSPDRNFDIDALCDSLNIDIHGSSDEVSRLEFSMLLDAAVDPFGSMPVDIYGRTRTALVNPLTGSGGHGHVFVGANVPHGMVAVGPNNVSEGWDWCSGYHDSDRTIAGFAQNHLSGTGIADLGEIVLMPFAGGEAHMEKGTGNGDGYAEKYDKRDETVMPGYYSVRLKESGILAEMTASEHVALHRYTWASAEEGNGIVLDLKSAPKSIMGRQGYLSSGIRKISDKVFAGYRVSDEWARGLTVWFAIEFSSVPDAELMPDGSSGGVFGFHDRQVEARVALSYESESKAIANLREVQGKSFDTVRAEADSKWTSELSSIDFKGISPQTDSIFYTALYHASFAPQLYSDFGEQDEYTIFSLWDIYRAAWQLYTLIDPRAAGYAESLMDISQRTGRLPVWHLGGVETDCMVGVHSVPVLADAALKGLVDIDEAWEQVRKYPVQPADMVPGLEYIDSLGWLPADKVNWSVSRALEYCIDDAAAARLAIAAGDTAAASYHAERASLYRNYFKDGYMRGRLSDGSWRTPFDPSFSLHEEADYIEGNAWQYTWLVPHDVEGLIGLFGGRKNFLDHLDALFAADSELNEGASADITGMIGQYAHGNEPSHHVAYLYALAGEPWKTAELIRQICAEFYSTAPDGLIGNEDCGQMSAWYIFSALGFYPVDPAGGYYVFGSPLCEEAVIRTASGNDFRIVATGNDEHNKYIGSVYLNGKPYDEPGISHETIMKGGVLEFRMTSEPHNVNNR</sequence>
<dbReference type="FunFam" id="3.30.2080.10:FF:000001">
    <property type="entry name" value="Alpha-1,2-mannosidase subfamily"/>
    <property type="match status" value="1"/>
</dbReference>
<evidence type="ECO:0000256" key="3">
    <source>
        <dbReference type="ARBA" id="ARBA00022837"/>
    </source>
</evidence>
<dbReference type="EC" id="3.2.1.-" evidence="6"/>
<proteinExistence type="predicted"/>
<dbReference type="NCBIfam" id="TIGR01180">
    <property type="entry name" value="aman2_put"/>
    <property type="match status" value="1"/>
</dbReference>
<dbReference type="Gene3D" id="1.20.1610.10">
    <property type="entry name" value="alpha-1,2-mannosidases domains"/>
    <property type="match status" value="1"/>
</dbReference>
<dbReference type="GO" id="GO:0000224">
    <property type="term" value="F:peptide-N4-(N-acetyl-beta-glucosaminyl)asparagine amidase activity"/>
    <property type="evidence" value="ECO:0007669"/>
    <property type="project" value="TreeGrafter"/>
</dbReference>
<dbReference type="AlphaFoldDB" id="A0A9D9ILZ0"/>
<dbReference type="InterPro" id="IPR041371">
    <property type="entry name" value="GH92_N"/>
</dbReference>
<dbReference type="EMBL" id="JADIMD010000032">
    <property type="protein sequence ID" value="MBO8474131.1"/>
    <property type="molecule type" value="Genomic_DNA"/>
</dbReference>
<evidence type="ECO:0000256" key="2">
    <source>
        <dbReference type="ARBA" id="ARBA00011245"/>
    </source>
</evidence>
<comment type="cofactor">
    <cofactor evidence="1">
        <name>Ca(2+)</name>
        <dbReference type="ChEBI" id="CHEBI:29108"/>
    </cofactor>
</comment>
<dbReference type="GO" id="GO:0006516">
    <property type="term" value="P:glycoprotein catabolic process"/>
    <property type="evidence" value="ECO:0007669"/>
    <property type="project" value="TreeGrafter"/>
</dbReference>
<evidence type="ECO:0000256" key="1">
    <source>
        <dbReference type="ARBA" id="ARBA00001913"/>
    </source>
</evidence>
<feature type="non-terminal residue" evidence="6">
    <location>
        <position position="1"/>
    </location>
</feature>
<dbReference type="InterPro" id="IPR008928">
    <property type="entry name" value="6-hairpin_glycosidase_sf"/>
</dbReference>
<gene>
    <name evidence="6" type="ORF">IAB91_02410</name>
</gene>
<comment type="caution">
    <text evidence="6">The sequence shown here is derived from an EMBL/GenBank/DDBJ whole genome shotgun (WGS) entry which is preliminary data.</text>
</comment>
<reference evidence="6" key="2">
    <citation type="journal article" date="2021" name="PeerJ">
        <title>Extensive microbial diversity within the chicken gut microbiome revealed by metagenomics and culture.</title>
        <authorList>
            <person name="Gilroy R."/>
            <person name="Ravi A."/>
            <person name="Getino M."/>
            <person name="Pursley I."/>
            <person name="Horton D.L."/>
            <person name="Alikhan N.F."/>
            <person name="Baker D."/>
            <person name="Gharbi K."/>
            <person name="Hall N."/>
            <person name="Watson M."/>
            <person name="Adriaenssens E.M."/>
            <person name="Foster-Nyarko E."/>
            <person name="Jarju S."/>
            <person name="Secka A."/>
            <person name="Antonio M."/>
            <person name="Oren A."/>
            <person name="Chaudhuri R.R."/>
            <person name="La Ragione R."/>
            <person name="Hildebrand F."/>
            <person name="Pallen M.J."/>
        </authorList>
    </citation>
    <scope>NUCLEOTIDE SEQUENCE</scope>
    <source>
        <strain evidence="6">B1-13419</strain>
    </source>
</reference>
<evidence type="ECO:0000259" key="4">
    <source>
        <dbReference type="Pfam" id="PF07971"/>
    </source>
</evidence>
<feature type="domain" description="Glycosyl hydrolase family 92 N-terminal" evidence="5">
    <location>
        <begin position="550"/>
        <end position="773"/>
    </location>
</feature>
<dbReference type="Pfam" id="PF12831">
    <property type="entry name" value="FAD_oxidored"/>
    <property type="match status" value="1"/>
</dbReference>
<organism evidence="6 7">
    <name type="scientific">Candidatus Cryptobacteroides faecigallinarum</name>
    <dbReference type="NCBI Taxonomy" id="2840763"/>
    <lineage>
        <taxon>Bacteria</taxon>
        <taxon>Pseudomonadati</taxon>
        <taxon>Bacteroidota</taxon>
        <taxon>Bacteroidia</taxon>
        <taxon>Bacteroidales</taxon>
        <taxon>Candidatus Cryptobacteroides</taxon>
    </lineage>
</organism>
<dbReference type="Pfam" id="PF07971">
    <property type="entry name" value="Glyco_hydro_92"/>
    <property type="match status" value="1"/>
</dbReference>
<dbReference type="InterPro" id="IPR005887">
    <property type="entry name" value="GH92_a_mannosidase_put"/>
</dbReference>
<evidence type="ECO:0000259" key="5">
    <source>
        <dbReference type="Pfam" id="PF17678"/>
    </source>
</evidence>
<dbReference type="Pfam" id="PF17678">
    <property type="entry name" value="Glyco_hydro_92N"/>
    <property type="match status" value="1"/>
</dbReference>
<dbReference type="SUPFAM" id="SSF48208">
    <property type="entry name" value="Six-hairpin glycosidases"/>
    <property type="match status" value="1"/>
</dbReference>
<dbReference type="GO" id="GO:0005829">
    <property type="term" value="C:cytosol"/>
    <property type="evidence" value="ECO:0007669"/>
    <property type="project" value="TreeGrafter"/>
</dbReference>
<reference evidence="6" key="1">
    <citation type="submission" date="2020-10" db="EMBL/GenBank/DDBJ databases">
        <authorList>
            <person name="Gilroy R."/>
        </authorList>
    </citation>
    <scope>NUCLEOTIDE SEQUENCE</scope>
    <source>
        <strain evidence="6">B1-13419</strain>
    </source>
</reference>
<accession>A0A9D9ILZ0</accession>
<evidence type="ECO:0000313" key="6">
    <source>
        <dbReference type="EMBL" id="MBO8474131.1"/>
    </source>
</evidence>
<dbReference type="GO" id="GO:0005975">
    <property type="term" value="P:carbohydrate metabolic process"/>
    <property type="evidence" value="ECO:0007669"/>
    <property type="project" value="InterPro"/>
</dbReference>
<dbReference type="InterPro" id="IPR012939">
    <property type="entry name" value="Glyco_hydro_92"/>
</dbReference>
<dbReference type="GO" id="GO:0030246">
    <property type="term" value="F:carbohydrate binding"/>
    <property type="evidence" value="ECO:0007669"/>
    <property type="project" value="InterPro"/>
</dbReference>
<dbReference type="Gene3D" id="3.30.2080.10">
    <property type="entry name" value="GH92 mannosidase domain"/>
    <property type="match status" value="1"/>
</dbReference>
<name>A0A9D9ILZ0_9BACT</name>
<evidence type="ECO:0000313" key="7">
    <source>
        <dbReference type="Proteomes" id="UP000823757"/>
    </source>
</evidence>
<dbReference type="Gene3D" id="2.70.98.10">
    <property type="match status" value="1"/>
</dbReference>
<protein>
    <submittedName>
        <fullName evidence="6">GH92 family glycosyl hydrolase</fullName>
        <ecNumber evidence="6">3.2.1.-</ecNumber>
    </submittedName>
</protein>
<keyword evidence="3" id="KW-0106">Calcium</keyword>
<keyword evidence="6" id="KW-0378">Hydrolase</keyword>
<comment type="subunit">
    <text evidence="2">Monomer.</text>
</comment>
<dbReference type="PANTHER" id="PTHR12143">
    <property type="entry name" value="PEPTIDE N-GLYCANASE PNGASE -RELATED"/>
    <property type="match status" value="1"/>
</dbReference>
<dbReference type="InterPro" id="IPR050883">
    <property type="entry name" value="PNGase"/>
</dbReference>